<dbReference type="Proteomes" id="UP000051497">
    <property type="component" value="Unassembled WGS sequence"/>
</dbReference>
<reference evidence="2" key="1">
    <citation type="submission" date="2015-09" db="EMBL/GenBank/DDBJ databases">
        <title>Draft Genome Sequences of Two Novel Amoeba-resistant Intranuclear Bacteria, Candidatus Berkiella cookevillensis and Candidatus Berkiella aquae.</title>
        <authorList>
            <person name="Mehari Y.T."/>
            <person name="Arivett B.A."/>
            <person name="Farone A.L."/>
            <person name="Gunderson J.H."/>
            <person name="Farone M.B."/>
        </authorList>
    </citation>
    <scope>NUCLEOTIDE SEQUENCE [LARGE SCALE GENOMIC DNA]</scope>
    <source>
        <strain evidence="2">HT99</strain>
    </source>
</reference>
<dbReference type="RefSeq" id="WP_075064846.1">
    <property type="nucleotide sequence ID" value="NZ_LKAJ02000001.1"/>
</dbReference>
<dbReference type="InterPro" id="IPR011009">
    <property type="entry name" value="Kinase-like_dom_sf"/>
</dbReference>
<feature type="domain" description="Aminoglycoside phosphotransferase" evidence="1">
    <location>
        <begin position="39"/>
        <end position="260"/>
    </location>
</feature>
<reference evidence="3" key="2">
    <citation type="journal article" date="2016" name="Genome Announc.">
        <title>Draft Genome Sequences of Two Novel Amoeba-Resistant Intranuclear Bacteria, 'Candidatus Berkiella cookevillensis' and 'Candidatus Berkiella aquae'.</title>
        <authorList>
            <person name="Mehari Y.T."/>
            <person name="Arivett B.A."/>
            <person name="Farone A.L."/>
            <person name="Gunderson J.H."/>
            <person name="Farone M.B."/>
        </authorList>
    </citation>
    <scope>NUCLEOTIDE SEQUENCE</scope>
    <source>
        <strain evidence="3">HT99</strain>
    </source>
</reference>
<evidence type="ECO:0000259" key="1">
    <source>
        <dbReference type="Pfam" id="PF01636"/>
    </source>
</evidence>
<dbReference type="SUPFAM" id="SSF56112">
    <property type="entry name" value="Protein kinase-like (PK-like)"/>
    <property type="match status" value="1"/>
</dbReference>
<comment type="caution">
    <text evidence="2">The sequence shown here is derived from an EMBL/GenBank/DDBJ whole genome shotgun (WGS) entry which is preliminary data.</text>
</comment>
<reference evidence="3" key="3">
    <citation type="submission" date="2021-06" db="EMBL/GenBank/DDBJ databases">
        <title>Genomic Description and Analysis of Intracellular Bacteria, Candidatus Berkiella cookevillensis and Candidatus Berkiella aquae.</title>
        <authorList>
            <person name="Kidane D.T."/>
            <person name="Mehari Y.T."/>
            <person name="Rice F.C."/>
            <person name="Arivett B.A."/>
            <person name="Farone A.L."/>
            <person name="Berk S.G."/>
            <person name="Farone M.B."/>
        </authorList>
    </citation>
    <scope>NUCLEOTIDE SEQUENCE</scope>
    <source>
        <strain evidence="3">HT99</strain>
    </source>
</reference>
<evidence type="ECO:0000313" key="4">
    <source>
        <dbReference type="Proteomes" id="UP000051497"/>
    </source>
</evidence>
<protein>
    <submittedName>
        <fullName evidence="3">Aminoglycoside phosphotransferase family protein</fullName>
    </submittedName>
    <submittedName>
        <fullName evidence="2">Phosphotransferase enzyme family protein</fullName>
    </submittedName>
</protein>
<sequence length="294" mass="33050">MANIKMHENEFDIDERMVRDLLQSQFQQWSDLPLQMIKSAGTDNLIFRLGDDKCIRLPRVPGSQIQIEKEQRWLPFLAPHLPLAIPVPIGKGQPQNNYPSYWSIFHWLEGNNAINAVNLDLAQAARDLAKFINSLHRIDATSGPSTYRGLPLNTRDEEVHKALADLEGIVDTSAALKIWNICKQAPIWDKPPVWIHSDLLPANILVNNGKVTGIIDFGMMGIGDPACDLLPAWSLLDRDSRETFRTTLLIDDATWLRGKGWALSIGLIILPYYFDTNPELVAVGKRLVTEVLSA</sequence>
<dbReference type="STRING" id="295108.HT99x_00194"/>
<dbReference type="EMBL" id="LKAJ01000001">
    <property type="protein sequence ID" value="KRG22656.1"/>
    <property type="molecule type" value="Genomic_DNA"/>
</dbReference>
<dbReference type="PANTHER" id="PTHR21310">
    <property type="entry name" value="AMINOGLYCOSIDE PHOSPHOTRANSFERASE-RELATED-RELATED"/>
    <property type="match status" value="1"/>
</dbReference>
<dbReference type="Gene3D" id="3.90.1200.10">
    <property type="match status" value="1"/>
</dbReference>
<dbReference type="AlphaFoldDB" id="A0A0Q9YPM2"/>
<evidence type="ECO:0000313" key="3">
    <source>
        <dbReference type="EMBL" id="MCS5711979.1"/>
    </source>
</evidence>
<dbReference type="Pfam" id="PF01636">
    <property type="entry name" value="APH"/>
    <property type="match status" value="1"/>
</dbReference>
<dbReference type="EMBL" id="LKAJ02000001">
    <property type="protein sequence ID" value="MCS5711979.1"/>
    <property type="molecule type" value="Genomic_DNA"/>
</dbReference>
<keyword evidence="4" id="KW-1185">Reference proteome</keyword>
<organism evidence="2">
    <name type="scientific">Candidatus Berkiella aquae</name>
    <dbReference type="NCBI Taxonomy" id="295108"/>
    <lineage>
        <taxon>Bacteria</taxon>
        <taxon>Pseudomonadati</taxon>
        <taxon>Pseudomonadota</taxon>
        <taxon>Gammaproteobacteria</taxon>
        <taxon>Candidatus Berkiellales</taxon>
        <taxon>Candidatus Berkiellaceae</taxon>
        <taxon>Candidatus Berkiella</taxon>
    </lineage>
</organism>
<name>A0A0Q9YPM2_9GAMM</name>
<keyword evidence="2" id="KW-0808">Transferase</keyword>
<dbReference type="CDD" id="cd05155">
    <property type="entry name" value="APH_ChoK_like_1"/>
    <property type="match status" value="1"/>
</dbReference>
<evidence type="ECO:0000313" key="2">
    <source>
        <dbReference type="EMBL" id="KRG22656.1"/>
    </source>
</evidence>
<proteinExistence type="predicted"/>
<dbReference type="InterPro" id="IPR051678">
    <property type="entry name" value="AGP_Transferase"/>
</dbReference>
<dbReference type="OrthoDB" id="3806873at2"/>
<dbReference type="GO" id="GO:0016740">
    <property type="term" value="F:transferase activity"/>
    <property type="evidence" value="ECO:0007669"/>
    <property type="project" value="UniProtKB-KW"/>
</dbReference>
<accession>A0A0Q9YPM2</accession>
<dbReference type="Gene3D" id="3.30.200.20">
    <property type="entry name" value="Phosphorylase Kinase, domain 1"/>
    <property type="match status" value="1"/>
</dbReference>
<dbReference type="PANTHER" id="PTHR21310:SF42">
    <property type="entry name" value="BIFUNCTIONAL AAC_APH"/>
    <property type="match status" value="1"/>
</dbReference>
<dbReference type="InterPro" id="IPR002575">
    <property type="entry name" value="Aminoglycoside_PTrfase"/>
</dbReference>
<gene>
    <name evidence="2" type="ORF">HT99x_00194</name>
    <name evidence="3" type="ORF">HT99x_011100</name>
</gene>